<organism evidence="1 2">
    <name type="scientific">Vibrio thalassae</name>
    <dbReference type="NCBI Taxonomy" id="1243014"/>
    <lineage>
        <taxon>Bacteria</taxon>
        <taxon>Pseudomonadati</taxon>
        <taxon>Pseudomonadota</taxon>
        <taxon>Gammaproteobacteria</taxon>
        <taxon>Vibrionales</taxon>
        <taxon>Vibrionaceae</taxon>
        <taxon>Vibrio</taxon>
    </lineage>
</organism>
<dbReference type="RefSeq" id="WP_096993109.1">
    <property type="nucleotide sequence ID" value="NZ_JBHSII010000006.1"/>
</dbReference>
<proteinExistence type="predicted"/>
<dbReference type="Proteomes" id="UP000219336">
    <property type="component" value="Unassembled WGS sequence"/>
</dbReference>
<accession>A0A240EH97</accession>
<evidence type="ECO:0000313" key="2">
    <source>
        <dbReference type="Proteomes" id="UP000219336"/>
    </source>
</evidence>
<gene>
    <name evidence="1" type="ORF">VTH8203_01496</name>
</gene>
<name>A0A240EH97_9VIBR</name>
<reference evidence="2" key="1">
    <citation type="submission" date="2016-06" db="EMBL/GenBank/DDBJ databases">
        <authorList>
            <person name="Rodrigo-Torres L."/>
            <person name="Arahal R.D."/>
            <person name="Lucena T."/>
        </authorList>
    </citation>
    <scope>NUCLEOTIDE SEQUENCE [LARGE SCALE GENOMIC DNA]</scope>
    <source>
        <strain evidence="2">CECT8203</strain>
    </source>
</reference>
<dbReference type="AlphaFoldDB" id="A0A240EH97"/>
<dbReference type="EMBL" id="OANU01000015">
    <property type="protein sequence ID" value="SNX47881.1"/>
    <property type="molecule type" value="Genomic_DNA"/>
</dbReference>
<protein>
    <submittedName>
        <fullName evidence="1">Uncharacterized protein</fullName>
    </submittedName>
</protein>
<keyword evidence="2" id="KW-1185">Reference proteome</keyword>
<sequence length="96" mass="10784">MDINWSTAIVSNKNIVVVEPHNANLSTHIPELVSLIKTKIGDVHFIAFRHSNGTWKAIEMTRGTIRKIHTIRGQNRYATTMEIPYLVANQFTLGAA</sequence>
<evidence type="ECO:0000313" key="1">
    <source>
        <dbReference type="EMBL" id="SNX47881.1"/>
    </source>
</evidence>